<keyword evidence="5" id="KW-0472">Membrane</keyword>
<organism evidence="6 7">
    <name type="scientific">Digitaria exilis</name>
    <dbReference type="NCBI Taxonomy" id="1010633"/>
    <lineage>
        <taxon>Eukaryota</taxon>
        <taxon>Viridiplantae</taxon>
        <taxon>Streptophyta</taxon>
        <taxon>Embryophyta</taxon>
        <taxon>Tracheophyta</taxon>
        <taxon>Spermatophyta</taxon>
        <taxon>Magnoliopsida</taxon>
        <taxon>Liliopsida</taxon>
        <taxon>Poales</taxon>
        <taxon>Poaceae</taxon>
        <taxon>PACMAD clade</taxon>
        <taxon>Panicoideae</taxon>
        <taxon>Panicodae</taxon>
        <taxon>Paniceae</taxon>
        <taxon>Anthephorinae</taxon>
        <taxon>Digitaria</taxon>
    </lineage>
</organism>
<accession>A0A835AWK0</accession>
<evidence type="ECO:0000313" key="6">
    <source>
        <dbReference type="EMBL" id="KAF8672855.1"/>
    </source>
</evidence>
<keyword evidence="3" id="KW-0442">Lipid degradation</keyword>
<keyword evidence="5" id="KW-1133">Transmembrane helix</keyword>
<dbReference type="FunFam" id="3.40.50.1110:FF:000003">
    <property type="entry name" value="GDSL esterase/lipase APG"/>
    <property type="match status" value="1"/>
</dbReference>
<gene>
    <name evidence="6" type="ORF">HU200_049193</name>
</gene>
<name>A0A835AWK0_9POAL</name>
<dbReference type="Gene3D" id="3.40.50.1110">
    <property type="entry name" value="SGNH hydrolase"/>
    <property type="match status" value="3"/>
</dbReference>
<evidence type="ECO:0000256" key="1">
    <source>
        <dbReference type="ARBA" id="ARBA00008668"/>
    </source>
</evidence>
<comment type="similarity">
    <text evidence="1">Belongs to the 'GDSL' lipolytic enzyme family.</text>
</comment>
<keyword evidence="3" id="KW-0443">Lipid metabolism</keyword>
<feature type="region of interest" description="Disordered" evidence="4">
    <location>
        <begin position="544"/>
        <end position="569"/>
    </location>
</feature>
<sequence>MHRWRYQAINGVAVVVIMALAVAGRPTAVYVFGDSILDVGNNNHLPGAGVPRADHPYYGVDFPGGARPTGRWSNGYNLADLVAMAMGFKRSPPAYLRLVVRGLRGVNYASAGAGILDSTFAGTNIPLSKQVRNFGVTRAQMVTNLGATTANDLLSKSLFLIAIGTNDMAAFAATQQQQQQSGDVAAFYSSLISNYSATITELYGMGARKLGVVNVGQIGCAPLERAQSPTGACAAGTNALAAGFDDALRSLLERLVSGDDQQQHCLRGLAYSLGDLYGLMQTTITDPGAAGLSNVDDACCGGGGLSGCLPNSTLCGDRRRYLFWDYGHPTQRGAEIIASAFYDGPARFTTPVNLKQLVSAVAVYTTYNQLATMGCLNNVGLVTLLVVAVASNNAAAEVPAVYVLGDSTVDVGNNNYLPGDFPRADHPYYGVDFPGGGRPTGRWSNGYNLADFVVGFRRSPPAYLSLTGASSKSRRRHIREGLGGNPGKYIPLSQQLRYFGATRAEMVATLGASAATELLSSSLFLISIGTNDIGVFVAAQRQQISSSSPTTRPRPASSPPLTCPASSPTTPPPSLLAIVNVGMIGCAPWARLQSPTGECAAAANELAGGFNAALLRFLVESSSRLRGLGYSVGDLHGLMQATMASPSPAGFGLRNVDSACCGGGRLGAQSGCWPNSTTLCVDRRRYLFWDSSGHPTQRAAQIIASAFYDGQAQFTAPVNFKHLVLRSA</sequence>
<dbReference type="InterPro" id="IPR051058">
    <property type="entry name" value="GDSL_Est/Lipase"/>
</dbReference>
<proteinExistence type="inferred from homology"/>
<dbReference type="CDD" id="cd01837">
    <property type="entry name" value="SGNH_plant_lipase_like"/>
    <property type="match status" value="1"/>
</dbReference>
<evidence type="ECO:0000256" key="3">
    <source>
        <dbReference type="ARBA" id="ARBA00022963"/>
    </source>
</evidence>
<dbReference type="OrthoDB" id="1600564at2759"/>
<dbReference type="EMBL" id="JACEFO010002216">
    <property type="protein sequence ID" value="KAF8672855.1"/>
    <property type="molecule type" value="Genomic_DNA"/>
</dbReference>
<keyword evidence="7" id="KW-1185">Reference proteome</keyword>
<dbReference type="InterPro" id="IPR036514">
    <property type="entry name" value="SGNH_hydro_sf"/>
</dbReference>
<dbReference type="PANTHER" id="PTHR45648">
    <property type="entry name" value="GDSL LIPASE/ACYLHYDROLASE FAMILY PROTEIN (AFU_ORTHOLOGUE AFUA_4G14700)"/>
    <property type="match status" value="1"/>
</dbReference>
<feature type="compositionally biased region" description="Low complexity" evidence="4">
    <location>
        <begin position="545"/>
        <end position="555"/>
    </location>
</feature>
<evidence type="ECO:0000256" key="5">
    <source>
        <dbReference type="SAM" id="Phobius"/>
    </source>
</evidence>
<dbReference type="GO" id="GO:0016788">
    <property type="term" value="F:hydrolase activity, acting on ester bonds"/>
    <property type="evidence" value="ECO:0007669"/>
    <property type="project" value="InterPro"/>
</dbReference>
<evidence type="ECO:0000256" key="4">
    <source>
        <dbReference type="SAM" id="MobiDB-lite"/>
    </source>
</evidence>
<reference evidence="6" key="1">
    <citation type="submission" date="2020-07" db="EMBL/GenBank/DDBJ databases">
        <title>Genome sequence and genetic diversity analysis of an under-domesticated orphan crop, white fonio (Digitaria exilis).</title>
        <authorList>
            <person name="Bennetzen J.L."/>
            <person name="Chen S."/>
            <person name="Ma X."/>
            <person name="Wang X."/>
            <person name="Yssel A.E.J."/>
            <person name="Chaluvadi S.R."/>
            <person name="Johnson M."/>
            <person name="Gangashetty P."/>
            <person name="Hamidou F."/>
            <person name="Sanogo M.D."/>
            <person name="Zwaenepoel A."/>
            <person name="Wallace J."/>
            <person name="Van De Peer Y."/>
            <person name="Van Deynze A."/>
        </authorList>
    </citation>
    <scope>NUCLEOTIDE SEQUENCE</scope>
    <source>
        <tissue evidence="6">Leaves</tissue>
    </source>
</reference>
<comment type="caution">
    <text evidence="6">The sequence shown here is derived from an EMBL/GenBank/DDBJ whole genome shotgun (WGS) entry which is preliminary data.</text>
</comment>
<dbReference type="InterPro" id="IPR035669">
    <property type="entry name" value="SGNH_plant_lipase-like"/>
</dbReference>
<protein>
    <submittedName>
        <fullName evidence="6">Uncharacterized protein</fullName>
    </submittedName>
</protein>
<dbReference type="GO" id="GO:0016042">
    <property type="term" value="P:lipid catabolic process"/>
    <property type="evidence" value="ECO:0007669"/>
    <property type="project" value="UniProtKB-KW"/>
</dbReference>
<dbReference type="PANTHER" id="PTHR45648:SF46">
    <property type="entry name" value="OS06G0725100 PROTEIN"/>
    <property type="match status" value="1"/>
</dbReference>
<feature type="transmembrane region" description="Helical" evidence="5">
    <location>
        <begin position="12"/>
        <end position="33"/>
    </location>
</feature>
<dbReference type="AlphaFoldDB" id="A0A835AWK0"/>
<dbReference type="SUPFAM" id="SSF52266">
    <property type="entry name" value="SGNH hydrolase"/>
    <property type="match status" value="1"/>
</dbReference>
<dbReference type="InterPro" id="IPR001087">
    <property type="entry name" value="GDSL"/>
</dbReference>
<dbReference type="Pfam" id="PF00657">
    <property type="entry name" value="Lipase_GDSL"/>
    <property type="match status" value="2"/>
</dbReference>
<evidence type="ECO:0000256" key="2">
    <source>
        <dbReference type="ARBA" id="ARBA00022801"/>
    </source>
</evidence>
<keyword evidence="5" id="KW-0812">Transmembrane</keyword>
<dbReference type="Proteomes" id="UP000636709">
    <property type="component" value="Unassembled WGS sequence"/>
</dbReference>
<keyword evidence="2" id="KW-0378">Hydrolase</keyword>
<evidence type="ECO:0000313" key="7">
    <source>
        <dbReference type="Proteomes" id="UP000636709"/>
    </source>
</evidence>